<dbReference type="AlphaFoldDB" id="A0A4R2F617"/>
<proteinExistence type="predicted"/>
<gene>
    <name evidence="1" type="ORF">EDC91_12525</name>
</gene>
<keyword evidence="2" id="KW-1185">Reference proteome</keyword>
<dbReference type="EMBL" id="SLWF01000025">
    <property type="protein sequence ID" value="TCN81263.1"/>
    <property type="molecule type" value="Genomic_DNA"/>
</dbReference>
<accession>A0A4R2F617</accession>
<sequence>MDAFYLADFMELNVSLMLRILHLVISCALPRRLTGQAYGAITTVLKAIIKAQLVFAGGTIIANFPQAAAVFLICQVVDI</sequence>
<organism evidence="1 2">
    <name type="scientific">Shewanella fodinae</name>
    <dbReference type="NCBI Taxonomy" id="552357"/>
    <lineage>
        <taxon>Bacteria</taxon>
        <taxon>Pseudomonadati</taxon>
        <taxon>Pseudomonadota</taxon>
        <taxon>Gammaproteobacteria</taxon>
        <taxon>Alteromonadales</taxon>
        <taxon>Shewanellaceae</taxon>
        <taxon>Shewanella</taxon>
    </lineage>
</organism>
<dbReference type="Proteomes" id="UP000294832">
    <property type="component" value="Unassembled WGS sequence"/>
</dbReference>
<protein>
    <submittedName>
        <fullName evidence="1">Uncharacterized protein</fullName>
    </submittedName>
</protein>
<comment type="caution">
    <text evidence="1">The sequence shown here is derived from an EMBL/GenBank/DDBJ whole genome shotgun (WGS) entry which is preliminary data.</text>
</comment>
<name>A0A4R2F617_9GAMM</name>
<evidence type="ECO:0000313" key="1">
    <source>
        <dbReference type="EMBL" id="TCN81263.1"/>
    </source>
</evidence>
<evidence type="ECO:0000313" key="2">
    <source>
        <dbReference type="Proteomes" id="UP000294832"/>
    </source>
</evidence>
<reference evidence="1 2" key="1">
    <citation type="submission" date="2019-03" db="EMBL/GenBank/DDBJ databases">
        <title>Freshwater and sediment microbial communities from various areas in North America, analyzing microbe dynamics in response to fracking.</title>
        <authorList>
            <person name="Lamendella R."/>
        </authorList>
    </citation>
    <scope>NUCLEOTIDE SEQUENCE [LARGE SCALE GENOMIC DNA]</scope>
    <source>
        <strain evidence="1 2">74A</strain>
    </source>
</reference>